<evidence type="ECO:0000313" key="9">
    <source>
        <dbReference type="Proteomes" id="UP000183952"/>
    </source>
</evidence>
<comment type="subcellular location">
    <subcellularLocation>
        <location evidence="1">Cell membrane</location>
        <topology evidence="1">Multi-pass membrane protein</topology>
    </subcellularLocation>
</comment>
<feature type="domain" description="ABC-2 type transporter transmembrane" evidence="7">
    <location>
        <begin position="18"/>
        <end position="363"/>
    </location>
</feature>
<keyword evidence="4 6" id="KW-1133">Transmembrane helix</keyword>
<keyword evidence="5 6" id="KW-0472">Membrane</keyword>
<dbReference type="RefSeq" id="WP_072903319.1">
    <property type="nucleotide sequence ID" value="NZ_FRAD01000009.1"/>
</dbReference>
<dbReference type="PANTHER" id="PTHR30294:SF29">
    <property type="entry name" value="MULTIDRUG ABC TRANSPORTER PERMEASE YBHS-RELATED"/>
    <property type="match status" value="1"/>
</dbReference>
<evidence type="ECO:0000256" key="4">
    <source>
        <dbReference type="ARBA" id="ARBA00022989"/>
    </source>
</evidence>
<dbReference type="EMBL" id="FRAD01000009">
    <property type="protein sequence ID" value="SHJ91807.1"/>
    <property type="molecule type" value="Genomic_DNA"/>
</dbReference>
<sequence>MSIWRLLKLDFWRYVKNKKMFIVITVMPLIALLCTVLFINCISNVTNSKLNVGVLNEDNNEDMDLIVNIANQSPSVKENVNLIQYTDFQTMKRHVGNKELHCAIKIPRGFIQNIYDNNEGQVEFYNAENPGIKVIALRSMVNDFVKLGNYMRESLENLWQSMDDLHISNKEKISVYNKTAEKLIVSMLARDNMFQYKSSITLVTYYLVYFVVIFMYINFFSMYRNITCEDEQAIIERLKLYNCTESKYIFSKCFICFTIQMLVNVIILGVPLYILKVKLIYILINVLLITLFNGIVVFTVIKMFHKVKCFFLIANFFVVYIILCSGYEKINPLKISTNAILNFFKGKPMLHYYHNIINAILFMAIINVLFEGTKKILESLRKV</sequence>
<feature type="transmembrane region" description="Helical" evidence="6">
    <location>
        <begin position="350"/>
        <end position="370"/>
    </location>
</feature>
<keyword evidence="3 6" id="KW-0812">Transmembrane</keyword>
<feature type="transmembrane region" description="Helical" evidence="6">
    <location>
        <begin position="20"/>
        <end position="39"/>
    </location>
</feature>
<dbReference type="OrthoDB" id="9774039at2"/>
<dbReference type="Proteomes" id="UP000183952">
    <property type="component" value="Unassembled WGS sequence"/>
</dbReference>
<reference evidence="8 9" key="1">
    <citation type="submission" date="2016-11" db="EMBL/GenBank/DDBJ databases">
        <authorList>
            <person name="Jaros S."/>
            <person name="Januszkiewicz K."/>
            <person name="Wedrychowicz H."/>
        </authorList>
    </citation>
    <scope>NUCLEOTIDE SEQUENCE [LARGE SCALE GENOMIC DNA]</scope>
    <source>
        <strain evidence="8 9">DSM 3090</strain>
    </source>
</reference>
<evidence type="ECO:0000256" key="2">
    <source>
        <dbReference type="ARBA" id="ARBA00022475"/>
    </source>
</evidence>
<feature type="transmembrane region" description="Helical" evidence="6">
    <location>
        <begin position="280"/>
        <end position="301"/>
    </location>
</feature>
<feature type="transmembrane region" description="Helical" evidence="6">
    <location>
        <begin position="310"/>
        <end position="330"/>
    </location>
</feature>
<evidence type="ECO:0000256" key="3">
    <source>
        <dbReference type="ARBA" id="ARBA00022692"/>
    </source>
</evidence>
<keyword evidence="9" id="KW-1185">Reference proteome</keyword>
<accession>A0A1M6N832</accession>
<name>A0A1M6N832_9CLOT</name>
<evidence type="ECO:0000256" key="1">
    <source>
        <dbReference type="ARBA" id="ARBA00004651"/>
    </source>
</evidence>
<dbReference type="Gene3D" id="3.40.1710.10">
    <property type="entry name" value="abc type-2 transporter like domain"/>
    <property type="match status" value="1"/>
</dbReference>
<protein>
    <submittedName>
        <fullName evidence="8">ABC-2 family transporter protein</fullName>
    </submittedName>
</protein>
<dbReference type="GO" id="GO:0140359">
    <property type="term" value="F:ABC-type transporter activity"/>
    <property type="evidence" value="ECO:0007669"/>
    <property type="project" value="InterPro"/>
</dbReference>
<dbReference type="STRING" id="1121331.SAMN02745248_01311"/>
<dbReference type="AlphaFoldDB" id="A0A1M6N832"/>
<keyword evidence="2" id="KW-1003">Cell membrane</keyword>
<feature type="transmembrane region" description="Helical" evidence="6">
    <location>
        <begin position="254"/>
        <end position="274"/>
    </location>
</feature>
<evidence type="ECO:0000259" key="7">
    <source>
        <dbReference type="Pfam" id="PF12698"/>
    </source>
</evidence>
<evidence type="ECO:0000256" key="5">
    <source>
        <dbReference type="ARBA" id="ARBA00023136"/>
    </source>
</evidence>
<evidence type="ECO:0000256" key="6">
    <source>
        <dbReference type="SAM" id="Phobius"/>
    </source>
</evidence>
<gene>
    <name evidence="8" type="ORF">SAMN02745248_01311</name>
</gene>
<dbReference type="GO" id="GO:0005886">
    <property type="term" value="C:plasma membrane"/>
    <property type="evidence" value="ECO:0007669"/>
    <property type="project" value="UniProtKB-SubCell"/>
</dbReference>
<dbReference type="PANTHER" id="PTHR30294">
    <property type="entry name" value="MEMBRANE COMPONENT OF ABC TRANSPORTER YHHJ-RELATED"/>
    <property type="match status" value="1"/>
</dbReference>
<dbReference type="InterPro" id="IPR051449">
    <property type="entry name" value="ABC-2_transporter_component"/>
</dbReference>
<organism evidence="8 9">
    <name type="scientific">Hathewaya proteolytica DSM 3090</name>
    <dbReference type="NCBI Taxonomy" id="1121331"/>
    <lineage>
        <taxon>Bacteria</taxon>
        <taxon>Bacillati</taxon>
        <taxon>Bacillota</taxon>
        <taxon>Clostridia</taxon>
        <taxon>Eubacteriales</taxon>
        <taxon>Clostridiaceae</taxon>
        <taxon>Hathewaya</taxon>
    </lineage>
</organism>
<feature type="transmembrane region" description="Helical" evidence="6">
    <location>
        <begin position="202"/>
        <end position="220"/>
    </location>
</feature>
<proteinExistence type="predicted"/>
<dbReference type="Pfam" id="PF12698">
    <property type="entry name" value="ABC2_membrane_3"/>
    <property type="match status" value="1"/>
</dbReference>
<evidence type="ECO:0000313" key="8">
    <source>
        <dbReference type="EMBL" id="SHJ91807.1"/>
    </source>
</evidence>
<dbReference type="InterPro" id="IPR013525">
    <property type="entry name" value="ABC2_TM"/>
</dbReference>